<reference evidence="2 3" key="1">
    <citation type="journal article" date="2024" name="Science">
        <title>Giant polyketide synthase enzymes in the biosynthesis of giant marine polyether toxins.</title>
        <authorList>
            <person name="Fallon T.R."/>
            <person name="Shende V.V."/>
            <person name="Wierzbicki I.H."/>
            <person name="Pendleton A.L."/>
            <person name="Watervoot N.F."/>
            <person name="Auber R.P."/>
            <person name="Gonzalez D.J."/>
            <person name="Wisecaver J.H."/>
            <person name="Moore B.S."/>
        </authorList>
    </citation>
    <scope>NUCLEOTIDE SEQUENCE [LARGE SCALE GENOMIC DNA]</scope>
    <source>
        <strain evidence="2 3">12B1</strain>
    </source>
</reference>
<dbReference type="Proteomes" id="UP001515480">
    <property type="component" value="Unassembled WGS sequence"/>
</dbReference>
<accession>A0AB34JRW8</accession>
<feature type="region of interest" description="Disordered" evidence="1">
    <location>
        <begin position="1"/>
        <end position="41"/>
    </location>
</feature>
<organism evidence="2 3">
    <name type="scientific">Prymnesium parvum</name>
    <name type="common">Toxic golden alga</name>
    <dbReference type="NCBI Taxonomy" id="97485"/>
    <lineage>
        <taxon>Eukaryota</taxon>
        <taxon>Haptista</taxon>
        <taxon>Haptophyta</taxon>
        <taxon>Prymnesiophyceae</taxon>
        <taxon>Prymnesiales</taxon>
        <taxon>Prymnesiaceae</taxon>
        <taxon>Prymnesium</taxon>
    </lineage>
</organism>
<protein>
    <submittedName>
        <fullName evidence="2">Uncharacterized protein</fullName>
    </submittedName>
</protein>
<proteinExistence type="predicted"/>
<comment type="caution">
    <text evidence="2">The sequence shown here is derived from an EMBL/GenBank/DDBJ whole genome shotgun (WGS) entry which is preliminary data.</text>
</comment>
<gene>
    <name evidence="2" type="ORF">AB1Y20_018409</name>
</gene>
<name>A0AB34JRW8_PRYPA</name>
<evidence type="ECO:0000313" key="3">
    <source>
        <dbReference type="Proteomes" id="UP001515480"/>
    </source>
</evidence>
<keyword evidence="3" id="KW-1185">Reference proteome</keyword>
<dbReference type="EMBL" id="JBGBPQ010000006">
    <property type="protein sequence ID" value="KAL1523471.1"/>
    <property type="molecule type" value="Genomic_DNA"/>
</dbReference>
<sequence>MAPPAPTEPPSDEETPFASWDEFGRPLSDESNPALASGFSQGTHEHNLTAHNTTLGTEYLTPLQPFDENGVATNGAWKSVLDNWRAEADVLANTGFVIKLLEKPMYGMNKLPLEALMYAVENHADLGPIPEGCKYVARPIELPEIQPPTPIDVSDDVVTMEAITP</sequence>
<dbReference type="AlphaFoldDB" id="A0AB34JRW8"/>
<evidence type="ECO:0000313" key="2">
    <source>
        <dbReference type="EMBL" id="KAL1523471.1"/>
    </source>
</evidence>
<evidence type="ECO:0000256" key="1">
    <source>
        <dbReference type="SAM" id="MobiDB-lite"/>
    </source>
</evidence>